<comment type="function">
    <text evidence="1">VSG forms a coat on the surface of the parasite. The trypanosome evades the immune response of the host by expressing a series of antigenically distinct VSGs from an estimated 1000 VSG genes.</text>
</comment>
<evidence type="ECO:0000256" key="3">
    <source>
        <dbReference type="ARBA" id="ARBA00022475"/>
    </source>
</evidence>
<feature type="chain" id="PRO_5012655982" evidence="10">
    <location>
        <begin position="21"/>
        <end position="260"/>
    </location>
</feature>
<evidence type="ECO:0000256" key="1">
    <source>
        <dbReference type="ARBA" id="ARBA00002523"/>
    </source>
</evidence>
<dbReference type="InterPro" id="IPR025932">
    <property type="entry name" value="Trypano_VSG_B_N_dom"/>
</dbReference>
<feature type="compositionally biased region" description="Basic and acidic residues" evidence="9">
    <location>
        <begin position="80"/>
        <end position="102"/>
    </location>
</feature>
<evidence type="ECO:0000256" key="9">
    <source>
        <dbReference type="SAM" id="MobiDB-lite"/>
    </source>
</evidence>
<feature type="region of interest" description="Disordered" evidence="9">
    <location>
        <begin position="74"/>
        <end position="102"/>
    </location>
</feature>
<evidence type="ECO:0000256" key="5">
    <source>
        <dbReference type="ARBA" id="ARBA00022729"/>
    </source>
</evidence>
<dbReference type="Pfam" id="PF13206">
    <property type="entry name" value="VSG_B"/>
    <property type="match status" value="1"/>
</dbReference>
<protein>
    <submittedName>
        <fullName evidence="12">Variant surface glycoprotein 1125.5709</fullName>
    </submittedName>
</protein>
<evidence type="ECO:0000313" key="12">
    <source>
        <dbReference type="EMBL" id="APD75748.1"/>
    </source>
</evidence>
<evidence type="ECO:0000256" key="4">
    <source>
        <dbReference type="ARBA" id="ARBA00022622"/>
    </source>
</evidence>
<keyword evidence="5 10" id="KW-0732">Signal</keyword>
<feature type="region of interest" description="Disordered" evidence="9">
    <location>
        <begin position="118"/>
        <end position="137"/>
    </location>
</feature>
<proteinExistence type="predicted"/>
<evidence type="ECO:0000256" key="10">
    <source>
        <dbReference type="SAM" id="SignalP"/>
    </source>
</evidence>
<organism evidence="12">
    <name type="scientific">Trypanosoma brucei</name>
    <dbReference type="NCBI Taxonomy" id="5691"/>
    <lineage>
        <taxon>Eukaryota</taxon>
        <taxon>Discoba</taxon>
        <taxon>Euglenozoa</taxon>
        <taxon>Kinetoplastea</taxon>
        <taxon>Metakinetoplastina</taxon>
        <taxon>Trypanosomatida</taxon>
        <taxon>Trypanosomatidae</taxon>
        <taxon>Trypanosoma</taxon>
    </lineage>
</organism>
<dbReference type="VEuPathDB" id="TriTrypDB:Tb1125.11.18190"/>
<keyword evidence="8" id="KW-0449">Lipoprotein</keyword>
<feature type="domain" description="Trypanosome variant surface glycoprotein B-type N-terminal" evidence="11">
    <location>
        <begin position="10"/>
        <end position="249"/>
    </location>
</feature>
<keyword evidence="7" id="KW-0325">Glycoprotein</keyword>
<keyword evidence="4" id="KW-0336">GPI-anchor</keyword>
<evidence type="ECO:0000256" key="8">
    <source>
        <dbReference type="ARBA" id="ARBA00023288"/>
    </source>
</evidence>
<evidence type="ECO:0000256" key="2">
    <source>
        <dbReference type="ARBA" id="ARBA00004609"/>
    </source>
</evidence>
<name>A0A1J0RD38_9TRYP</name>
<accession>A0A1J0RD38</accession>
<feature type="signal peptide" evidence="10">
    <location>
        <begin position="1"/>
        <end position="20"/>
    </location>
</feature>
<sequence length="260" mass="26979">MQLASVLLLALVLAASPASGSVMAGANSAVYKHMCRLIRIAEAKADVPEALPATIGSYADLQILNASLSSEEWRQQFAKKGNDKQRPAKPEGERASDQTWNDRRTAWLTAVEAVEKDADAKTTHKKLAAEPTPASSKQELLQQITPTVEAAAAAVQELQAAASTKGDASKAEAQNKLSTAVFSGAGKTAETTTADDLTTQATAQPPSGHCGGSVTTATVKCIAGLLICICCKTNNSNGIGGACNKHSQSNTAVSRAFTKI</sequence>
<comment type="subcellular location">
    <subcellularLocation>
        <location evidence="2">Cell membrane</location>
        <topology evidence="2">Lipid-anchor</topology>
        <topology evidence="2">GPI-anchor</topology>
    </subcellularLocation>
</comment>
<dbReference type="AlphaFoldDB" id="A0A1J0RD38"/>
<reference evidence="12" key="1">
    <citation type="submission" date="2016-08" db="EMBL/GenBank/DDBJ databases">
        <title>VSG repertoire of Trypanosoma brucei EATRO 1125.</title>
        <authorList>
            <person name="Cross G.A."/>
        </authorList>
    </citation>
    <scope>NUCLEOTIDE SEQUENCE</scope>
    <source>
        <strain evidence="12">EATRO 1125</strain>
    </source>
</reference>
<evidence type="ECO:0000256" key="6">
    <source>
        <dbReference type="ARBA" id="ARBA00023136"/>
    </source>
</evidence>
<evidence type="ECO:0000259" key="11">
    <source>
        <dbReference type="Pfam" id="PF13206"/>
    </source>
</evidence>
<evidence type="ECO:0000256" key="7">
    <source>
        <dbReference type="ARBA" id="ARBA00023180"/>
    </source>
</evidence>
<keyword evidence="6" id="KW-0472">Membrane</keyword>
<dbReference type="GO" id="GO:0098552">
    <property type="term" value="C:side of membrane"/>
    <property type="evidence" value="ECO:0007669"/>
    <property type="project" value="UniProtKB-KW"/>
</dbReference>
<dbReference type="EMBL" id="KX701792">
    <property type="protein sequence ID" value="APD75748.1"/>
    <property type="molecule type" value="Genomic_DNA"/>
</dbReference>
<keyword evidence="3" id="KW-1003">Cell membrane</keyword>
<dbReference type="GO" id="GO:0005886">
    <property type="term" value="C:plasma membrane"/>
    <property type="evidence" value="ECO:0007669"/>
    <property type="project" value="UniProtKB-SubCell"/>
</dbReference>